<proteinExistence type="predicted"/>
<evidence type="ECO:0000313" key="5">
    <source>
        <dbReference type="EMBL" id="HDM89928.1"/>
    </source>
</evidence>
<dbReference type="PROSITE" id="PS50045">
    <property type="entry name" value="SIGMA54_INTERACT_4"/>
    <property type="match status" value="1"/>
</dbReference>
<feature type="repeat" description="TPR" evidence="3">
    <location>
        <begin position="326"/>
        <end position="359"/>
    </location>
</feature>
<dbReference type="PROSITE" id="PS00675">
    <property type="entry name" value="SIGMA54_INTERACT_1"/>
    <property type="match status" value="1"/>
</dbReference>
<dbReference type="InterPro" id="IPR025662">
    <property type="entry name" value="Sigma_54_int_dom_ATP-bd_1"/>
</dbReference>
<evidence type="ECO:0000259" key="4">
    <source>
        <dbReference type="PROSITE" id="PS50045"/>
    </source>
</evidence>
<evidence type="ECO:0000256" key="3">
    <source>
        <dbReference type="PROSITE-ProRule" id="PRU00339"/>
    </source>
</evidence>
<dbReference type="InterPro" id="IPR002078">
    <property type="entry name" value="Sigma_54_int"/>
</dbReference>
<sequence>MVMKDPRRWIMEEIMELYRSRRYEEALELCRREIARAKSPDVKVRLELMRARILLARDRSSELREELEILSSYFEELRDLELRTETGVFLLRYLIRFGKYDEAIEKGKELLEILKDRQINRTHALISMLVGDALLKKGKLGDAEDFLIDAIAAFRRIGEHDGVVSCYNRLAKAMKDVSRFSRALEFLEKAADYAKKHGLDTFLGPLYGNQAVILIKLGHFRRAEELIELAGRSYETHGANSHEKMQLTFTEVFLHLQKHELERAGRGLSEVQKVLVESGDPRAEALFHELVGILKLKKGEAENALHHFRKSLEIGERIAPRSEIVNQAKRWLGEAYLVLGELEKAADCLRESIEISDEMGDGYERAAALRALGHVELKRGNREKAVKVLRRVSDLFESMGNEFEKAVTLLDIAVIAAKNRDSRADTFAAMALRAFELSGSEYWKARAAYALATAYGAQKKYAEAFRELERAEETFSKFGDEEYIARSNELRDQIDAALVAVASKEFNYFFRKDRIERDEVKVKLLLENFVRELDAVSGLIAFSDVPGEIKVEAAYNVDREDLTPILSEFDALMAEGRNVRFSSRGNDLRVRFRTATGNGFLYIKGNGRPLSKEDILGALHFSDLLEYLFRTQPLSRNEGRTVSIVIPSENRYIVTRNPEMLDILAFIEKISDLPLPVLIYGETGTGKELIARYIHRKSRRSSKPFVPVNCANIPTSILESELFGFKKGAFTDAYEDRKGWFEVADGGTIFLDEVAEAGPTVQAKLLRFLEDKIITPLGSRESRKVDVRFLAATNRRLEDEVREGRFREDLYYRLKGVLIELPPLRERRDDIPLLASYFLEKVRTELGI</sequence>
<dbReference type="PROSITE" id="PS00676">
    <property type="entry name" value="SIGMA54_INTERACT_2"/>
    <property type="match status" value="1"/>
</dbReference>
<dbReference type="SUPFAM" id="SSF48452">
    <property type="entry name" value="TPR-like"/>
    <property type="match status" value="2"/>
</dbReference>
<dbReference type="GO" id="GO:0005524">
    <property type="term" value="F:ATP binding"/>
    <property type="evidence" value="ECO:0007669"/>
    <property type="project" value="UniProtKB-KW"/>
</dbReference>
<dbReference type="PANTHER" id="PTHR32071:SF113">
    <property type="entry name" value="ALGINATE BIOSYNTHESIS TRANSCRIPTIONAL REGULATORY PROTEIN ALGB"/>
    <property type="match status" value="1"/>
</dbReference>
<evidence type="ECO:0000256" key="1">
    <source>
        <dbReference type="ARBA" id="ARBA00022741"/>
    </source>
</evidence>
<dbReference type="GO" id="GO:0006355">
    <property type="term" value="P:regulation of DNA-templated transcription"/>
    <property type="evidence" value="ECO:0007669"/>
    <property type="project" value="InterPro"/>
</dbReference>
<dbReference type="InterPro" id="IPR019734">
    <property type="entry name" value="TPR_rpt"/>
</dbReference>
<keyword evidence="2" id="KW-0067">ATP-binding</keyword>
<dbReference type="Gene3D" id="1.25.40.10">
    <property type="entry name" value="Tetratricopeptide repeat domain"/>
    <property type="match status" value="2"/>
</dbReference>
<dbReference type="Gene3D" id="3.40.50.300">
    <property type="entry name" value="P-loop containing nucleotide triphosphate hydrolases"/>
    <property type="match status" value="1"/>
</dbReference>
<dbReference type="PANTHER" id="PTHR32071">
    <property type="entry name" value="TRANSCRIPTIONAL REGULATORY PROTEIN"/>
    <property type="match status" value="1"/>
</dbReference>
<dbReference type="InterPro" id="IPR003593">
    <property type="entry name" value="AAA+_ATPase"/>
</dbReference>
<gene>
    <name evidence="5" type="ORF">ENG67_01830</name>
</gene>
<dbReference type="EMBL" id="DRBW01000068">
    <property type="protein sequence ID" value="HDM89928.1"/>
    <property type="molecule type" value="Genomic_DNA"/>
</dbReference>
<keyword evidence="3" id="KW-0802">TPR repeat</keyword>
<reference evidence="5" key="1">
    <citation type="journal article" date="2020" name="mSystems">
        <title>Genome- and Community-Level Interaction Insights into Carbon Utilization and Element Cycling Functions of Hydrothermarchaeota in Hydrothermal Sediment.</title>
        <authorList>
            <person name="Zhou Z."/>
            <person name="Liu Y."/>
            <person name="Xu W."/>
            <person name="Pan J."/>
            <person name="Luo Z.H."/>
            <person name="Li M."/>
        </authorList>
    </citation>
    <scope>NUCLEOTIDE SEQUENCE [LARGE SCALE GENOMIC DNA]</scope>
    <source>
        <strain evidence="5">HyVt-237</strain>
    </source>
</reference>
<dbReference type="Proteomes" id="UP000885931">
    <property type="component" value="Unassembled WGS sequence"/>
</dbReference>
<name>A0A7C1BFL0_UNCW3</name>
<dbReference type="SMART" id="SM00382">
    <property type="entry name" value="AAA"/>
    <property type="match status" value="1"/>
</dbReference>
<comment type="caution">
    <text evidence="5">The sequence shown here is derived from an EMBL/GenBank/DDBJ whole genome shotgun (WGS) entry which is preliminary data.</text>
</comment>
<dbReference type="Pfam" id="PF00158">
    <property type="entry name" value="Sigma54_activat"/>
    <property type="match status" value="1"/>
</dbReference>
<keyword evidence="1" id="KW-0547">Nucleotide-binding</keyword>
<dbReference type="SMART" id="SM00028">
    <property type="entry name" value="TPR"/>
    <property type="match status" value="7"/>
</dbReference>
<dbReference type="InterPro" id="IPR011990">
    <property type="entry name" value="TPR-like_helical_dom_sf"/>
</dbReference>
<dbReference type="Gene3D" id="1.10.8.60">
    <property type="match status" value="1"/>
</dbReference>
<feature type="domain" description="Sigma-54 factor interaction" evidence="4">
    <location>
        <begin position="653"/>
        <end position="848"/>
    </location>
</feature>
<dbReference type="AlphaFoldDB" id="A0A7C1BFL0"/>
<dbReference type="CDD" id="cd00009">
    <property type="entry name" value="AAA"/>
    <property type="match status" value="1"/>
</dbReference>
<dbReference type="SUPFAM" id="SSF52540">
    <property type="entry name" value="P-loop containing nucleoside triphosphate hydrolases"/>
    <property type="match status" value="1"/>
</dbReference>
<dbReference type="Pfam" id="PF13424">
    <property type="entry name" value="TPR_12"/>
    <property type="match status" value="2"/>
</dbReference>
<evidence type="ECO:0000256" key="2">
    <source>
        <dbReference type="ARBA" id="ARBA00022840"/>
    </source>
</evidence>
<dbReference type="InterPro" id="IPR027417">
    <property type="entry name" value="P-loop_NTPase"/>
</dbReference>
<protein>
    <submittedName>
        <fullName evidence="5">Tetratricopeptide repeat protein</fullName>
    </submittedName>
</protein>
<dbReference type="PROSITE" id="PS50005">
    <property type="entry name" value="TPR"/>
    <property type="match status" value="1"/>
</dbReference>
<dbReference type="InterPro" id="IPR025943">
    <property type="entry name" value="Sigma_54_int_dom_ATP-bd_2"/>
</dbReference>
<feature type="non-terminal residue" evidence="5">
    <location>
        <position position="848"/>
    </location>
</feature>
<accession>A0A7C1BFL0</accession>
<dbReference type="FunFam" id="3.40.50.300:FF:000006">
    <property type="entry name" value="DNA-binding transcriptional regulator NtrC"/>
    <property type="match status" value="1"/>
</dbReference>
<organism evidence="5">
    <name type="scientific">candidate division WOR-3 bacterium</name>
    <dbReference type="NCBI Taxonomy" id="2052148"/>
    <lineage>
        <taxon>Bacteria</taxon>
        <taxon>Bacteria division WOR-3</taxon>
    </lineage>
</organism>